<evidence type="ECO:0000313" key="3">
    <source>
        <dbReference type="Proteomes" id="UP001165393"/>
    </source>
</evidence>
<comment type="caution">
    <text evidence="2">The sequence shown here is derived from an EMBL/GenBank/DDBJ whole genome shotgun (WGS) entry which is preliminary data.</text>
</comment>
<dbReference type="NCBIfam" id="TIGR02595">
    <property type="entry name" value="PEP_CTERM"/>
    <property type="match status" value="1"/>
</dbReference>
<name>A0AA41W4M3_9GAMM</name>
<keyword evidence="1" id="KW-0732">Signal</keyword>
<dbReference type="RefSeq" id="WP_251260207.1">
    <property type="nucleotide sequence ID" value="NZ_JAMQGP010000001.1"/>
</dbReference>
<evidence type="ECO:0000313" key="2">
    <source>
        <dbReference type="EMBL" id="MCM2678859.1"/>
    </source>
</evidence>
<keyword evidence="3" id="KW-1185">Reference proteome</keyword>
<reference evidence="2 3" key="1">
    <citation type="journal article" date="2013" name="Antonie Van Leeuwenhoek">
        <title>Echinimonas agarilytica gen. nov., sp. nov., a new gammaproteobacterium isolated from the sea urchin Strongylocentrotus intermedius.</title>
        <authorList>
            <person name="Nedashkovskaya O.I."/>
            <person name="Stenkova A.M."/>
            <person name="Zhukova N.V."/>
            <person name="Van Trappen S."/>
            <person name="Lee J.S."/>
            <person name="Kim S.B."/>
        </authorList>
    </citation>
    <scope>NUCLEOTIDE SEQUENCE [LARGE SCALE GENOMIC DNA]</scope>
    <source>
        <strain evidence="2 3">KMM 6351</strain>
    </source>
</reference>
<feature type="chain" id="PRO_5041352015" evidence="1">
    <location>
        <begin position="27"/>
        <end position="251"/>
    </location>
</feature>
<evidence type="ECO:0000256" key="1">
    <source>
        <dbReference type="SAM" id="SignalP"/>
    </source>
</evidence>
<protein>
    <submittedName>
        <fullName evidence="2">PEP-CTERM sorting domain-containing protein</fullName>
    </submittedName>
</protein>
<gene>
    <name evidence="2" type="ORF">NAF29_04105</name>
</gene>
<sequence length="251" mass="27537">MKQFFKQFTISFSLGFIALSSSYVNAGMMMLDETQSLSPLKISTSFKEFYNYGGKQDSSAYATAQKYSANTGLEASNLITMFLVEDVFEKLALFILVDGPGDGTGGRLTMTLNSEAENSNEWGFDLIDDRGDEKRKGTDLDGSDNQWTVEWKWAKAFADGAIFSGFDSENLDLAIDFSDEKSIDGYQFLSFDEGQTPLNPLAALAPLNTASKATYFNTDASLQLSVVDVPEPAVLAIFLAGIGCIAIRRRR</sequence>
<organism evidence="2 3">
    <name type="scientific">Echinimonas agarilytica</name>
    <dbReference type="NCBI Taxonomy" id="1215918"/>
    <lineage>
        <taxon>Bacteria</taxon>
        <taxon>Pseudomonadati</taxon>
        <taxon>Pseudomonadota</taxon>
        <taxon>Gammaproteobacteria</taxon>
        <taxon>Alteromonadales</taxon>
        <taxon>Echinimonadaceae</taxon>
        <taxon>Echinimonas</taxon>
    </lineage>
</organism>
<dbReference type="InterPro" id="IPR013424">
    <property type="entry name" value="Ice-binding_C"/>
</dbReference>
<dbReference type="EMBL" id="JAMQGP010000001">
    <property type="protein sequence ID" value="MCM2678859.1"/>
    <property type="molecule type" value="Genomic_DNA"/>
</dbReference>
<dbReference type="AlphaFoldDB" id="A0AA41W4M3"/>
<feature type="signal peptide" evidence="1">
    <location>
        <begin position="1"/>
        <end position="26"/>
    </location>
</feature>
<accession>A0AA41W4M3</accession>
<proteinExistence type="predicted"/>
<dbReference type="Proteomes" id="UP001165393">
    <property type="component" value="Unassembled WGS sequence"/>
</dbReference>